<sequence>MTDHARDQAKAQLESIQEMVRALDAENDGEREKAELRIQEDAWKVAVRADWHQPGEGGAYDEYMILLCTGGPACRIKGALSANAPMSAIIEYQNWGAPWEKYPISGEEEETLLRYAQQFYFES</sequence>
<dbReference type="AlphaFoldDB" id="A0A6M3K0F1"/>
<dbReference type="EMBL" id="MT142088">
    <property type="protein sequence ID" value="QJA74295.1"/>
    <property type="molecule type" value="Genomic_DNA"/>
</dbReference>
<gene>
    <name evidence="2" type="ORF">MM415A02063_0006</name>
    <name evidence="3" type="ORF">MM415B02351_0014</name>
</gene>
<organism evidence="2">
    <name type="scientific">viral metagenome</name>
    <dbReference type="NCBI Taxonomy" id="1070528"/>
    <lineage>
        <taxon>unclassified sequences</taxon>
        <taxon>metagenomes</taxon>
        <taxon>organismal metagenomes</taxon>
    </lineage>
</organism>
<keyword evidence="1" id="KW-0175">Coiled coil</keyword>
<reference evidence="2" key="1">
    <citation type="submission" date="2020-03" db="EMBL/GenBank/DDBJ databases">
        <title>The deep terrestrial virosphere.</title>
        <authorList>
            <person name="Holmfeldt K."/>
            <person name="Nilsson E."/>
            <person name="Simone D."/>
            <person name="Lopez-Fernandez M."/>
            <person name="Wu X."/>
            <person name="de Brujin I."/>
            <person name="Lundin D."/>
            <person name="Andersson A."/>
            <person name="Bertilsson S."/>
            <person name="Dopson M."/>
        </authorList>
    </citation>
    <scope>NUCLEOTIDE SEQUENCE</scope>
    <source>
        <strain evidence="2">MM415A02063</strain>
        <strain evidence="3">MM415B02351</strain>
    </source>
</reference>
<proteinExistence type="predicted"/>
<feature type="coiled-coil region" evidence="1">
    <location>
        <begin position="6"/>
        <end position="33"/>
    </location>
</feature>
<evidence type="ECO:0000313" key="2">
    <source>
        <dbReference type="EMBL" id="QJA74295.1"/>
    </source>
</evidence>
<accession>A0A6M3K0F1</accession>
<evidence type="ECO:0000313" key="3">
    <source>
        <dbReference type="EMBL" id="QJA90578.1"/>
    </source>
</evidence>
<evidence type="ECO:0000256" key="1">
    <source>
        <dbReference type="SAM" id="Coils"/>
    </source>
</evidence>
<protein>
    <submittedName>
        <fullName evidence="2">Uncharacterized protein</fullName>
    </submittedName>
</protein>
<name>A0A6M3K0F1_9ZZZZ</name>
<dbReference type="EMBL" id="MT142922">
    <property type="protein sequence ID" value="QJA90578.1"/>
    <property type="molecule type" value="Genomic_DNA"/>
</dbReference>